<dbReference type="GO" id="GO:0005524">
    <property type="term" value="F:ATP binding"/>
    <property type="evidence" value="ECO:0007669"/>
    <property type="project" value="UniProtKB-KW"/>
</dbReference>
<dbReference type="PANTHER" id="PTHR16305">
    <property type="entry name" value="TESTICULAR SOLUBLE ADENYLYL CYCLASE"/>
    <property type="match status" value="1"/>
</dbReference>
<evidence type="ECO:0000313" key="5">
    <source>
        <dbReference type="Proteomes" id="UP000295146"/>
    </source>
</evidence>
<reference evidence="4 5" key="1">
    <citation type="submission" date="2019-03" db="EMBL/GenBank/DDBJ databases">
        <title>Genomic Encyclopedia of Type Strains, Phase III (KMG-III): the genomes of soil and plant-associated and newly described type strains.</title>
        <authorList>
            <person name="Whitman W."/>
        </authorList>
    </citation>
    <scope>NUCLEOTIDE SEQUENCE [LARGE SCALE GENOMIC DNA]</scope>
    <source>
        <strain evidence="4 5">VKM Ac-2573</strain>
    </source>
</reference>
<dbReference type="SMART" id="SM00421">
    <property type="entry name" value="HTH_LUXR"/>
    <property type="match status" value="1"/>
</dbReference>
<accession>A0A4R8CK03</accession>
<dbReference type="PROSITE" id="PS50043">
    <property type="entry name" value="HTH_LUXR_2"/>
    <property type="match status" value="1"/>
</dbReference>
<dbReference type="Pfam" id="PF00196">
    <property type="entry name" value="GerE"/>
    <property type="match status" value="1"/>
</dbReference>
<dbReference type="GO" id="GO:0005737">
    <property type="term" value="C:cytoplasm"/>
    <property type="evidence" value="ECO:0007669"/>
    <property type="project" value="TreeGrafter"/>
</dbReference>
<keyword evidence="1" id="KW-0547">Nucleotide-binding</keyword>
<dbReference type="InterPro" id="IPR036388">
    <property type="entry name" value="WH-like_DNA-bd_sf"/>
</dbReference>
<dbReference type="SUPFAM" id="SSF46894">
    <property type="entry name" value="C-terminal effector domain of the bipartite response regulators"/>
    <property type="match status" value="1"/>
</dbReference>
<dbReference type="GO" id="GO:0004016">
    <property type="term" value="F:adenylate cyclase activity"/>
    <property type="evidence" value="ECO:0007669"/>
    <property type="project" value="TreeGrafter"/>
</dbReference>
<comment type="caution">
    <text evidence="4">The sequence shown here is derived from an EMBL/GenBank/DDBJ whole genome shotgun (WGS) entry which is preliminary data.</text>
</comment>
<dbReference type="EMBL" id="SODP01000001">
    <property type="protein sequence ID" value="TDW76161.1"/>
    <property type="molecule type" value="Genomic_DNA"/>
</dbReference>
<dbReference type="InterPro" id="IPR011990">
    <property type="entry name" value="TPR-like_helical_dom_sf"/>
</dbReference>
<dbReference type="InterPro" id="IPR027417">
    <property type="entry name" value="P-loop_NTPase"/>
</dbReference>
<protein>
    <submittedName>
        <fullName evidence="4">Regulatory LuxR family protein</fullName>
    </submittedName>
</protein>
<dbReference type="GO" id="GO:0003677">
    <property type="term" value="F:DNA binding"/>
    <property type="evidence" value="ECO:0007669"/>
    <property type="project" value="InterPro"/>
</dbReference>
<dbReference type="InterPro" id="IPR016032">
    <property type="entry name" value="Sig_transdc_resp-reg_C-effctor"/>
</dbReference>
<organism evidence="4 5">
    <name type="scientific">Kribbella pratensis</name>
    <dbReference type="NCBI Taxonomy" id="2512112"/>
    <lineage>
        <taxon>Bacteria</taxon>
        <taxon>Bacillati</taxon>
        <taxon>Actinomycetota</taxon>
        <taxon>Actinomycetes</taxon>
        <taxon>Propionibacteriales</taxon>
        <taxon>Kribbellaceae</taxon>
        <taxon>Kribbella</taxon>
    </lineage>
</organism>
<evidence type="ECO:0000313" key="4">
    <source>
        <dbReference type="EMBL" id="TDW76161.1"/>
    </source>
</evidence>
<dbReference type="Pfam" id="PF13191">
    <property type="entry name" value="AAA_16"/>
    <property type="match status" value="1"/>
</dbReference>
<dbReference type="GO" id="GO:0006355">
    <property type="term" value="P:regulation of DNA-templated transcription"/>
    <property type="evidence" value="ECO:0007669"/>
    <property type="project" value="InterPro"/>
</dbReference>
<dbReference type="Gene3D" id="1.10.10.10">
    <property type="entry name" value="Winged helix-like DNA-binding domain superfamily/Winged helix DNA-binding domain"/>
    <property type="match status" value="1"/>
</dbReference>
<keyword evidence="2" id="KW-0067">ATP-binding</keyword>
<dbReference type="SUPFAM" id="SSF52540">
    <property type="entry name" value="P-loop containing nucleoside triphosphate hydrolases"/>
    <property type="match status" value="1"/>
</dbReference>
<keyword evidence="5" id="KW-1185">Reference proteome</keyword>
<name>A0A4R8CK03_9ACTN</name>
<dbReference type="InterPro" id="IPR000792">
    <property type="entry name" value="Tscrpt_reg_LuxR_C"/>
</dbReference>
<dbReference type="Proteomes" id="UP000295146">
    <property type="component" value="Unassembled WGS sequence"/>
</dbReference>
<sequence>MKAVGERLKHRLVGRGPEQHMLGQVLAGAAEGRPAAAVVRGEAGVGKTRLLREVCTNPDFLVLWGSCMHFGGASVPYAPVIGILQEWLATADPAEQTKVLAGAGDLGSLLPGMGGSHGVPAGRLVPVVDLVLNRIADLHRTVVVVDDLHWADLASLDVLAYLITGFRRQRLTVLGTCRDEDLGEGHPLHGWLADMRRMPSFGEIHLERLQPADTGSQLEDLLGQAPDIDLLSQVQARSDGNPYLTELLVQNLSGDEAVLPATVPEGLREALLAAWHQMSEHARQLVRVLAVGGRPTDLDLLAAVASRHGVEPDAMPGCVLEAQERGVLAPGHADPCWFRHPLLAEVLYDGLPAGEGPRIHASFLDVLANGPTESVAADLAVHSQQAGRVDDAYRWSSVAAEHAADLRAPAEQAIQLERMCDLWNQVSPELRGADDRTALHVRASAVCSRVGRNDKAVELLTAALCWIDRAHEPLLAAAVLVDRGNLRWHRTEPVEAVAADIREAVELATRFPDSAEYARALGTLAWAENWQRLPTAIAHAEEAVRLARIAGSDRALATALIGRCSALSLTAPERALADGQEAERLARSCGATLQWLMAVSWQGTALDVLGRRAEATDVLLRGYTDLVVPGRDLFGYFLGCAAAQGLLQAGRWQECEALVRAGLAARCPNITGAGIRLTAAVLAVRSGRTQEARQHLDRALELVAERFPGTRAMMAITGAEVLVAEGKRQEAVDWVRVRLTGSYAVANSEDEELLIVYATAAAELARRARDAGDLETVSRAVASLDDVISSWPCEPFTQKQSVPEAQSMQRAWFEAEVGRCRDVVDQMSRWERAADACAAAGMPWHRAVAQWRCAEAAIAAGRAPIEVGELLREARRTADELGAEALLRSVESLARRARITLREPEPIVVPEETVLSALTPREREILAFLVTGRSNGEIAKELVISDKTVSVHVSSILRKTGTTTRFEAAALAERLGGPGA</sequence>
<dbReference type="InterPro" id="IPR041664">
    <property type="entry name" value="AAA_16"/>
</dbReference>
<evidence type="ECO:0000256" key="2">
    <source>
        <dbReference type="ARBA" id="ARBA00022840"/>
    </source>
</evidence>
<evidence type="ECO:0000259" key="3">
    <source>
        <dbReference type="PROSITE" id="PS50043"/>
    </source>
</evidence>
<dbReference type="SUPFAM" id="SSF48452">
    <property type="entry name" value="TPR-like"/>
    <property type="match status" value="1"/>
</dbReference>
<gene>
    <name evidence="4" type="ORF">EV653_1306</name>
</gene>
<dbReference type="Gene3D" id="3.40.50.300">
    <property type="entry name" value="P-loop containing nucleotide triphosphate hydrolases"/>
    <property type="match status" value="1"/>
</dbReference>
<dbReference type="OrthoDB" id="3795727at2"/>
<dbReference type="Gene3D" id="1.25.40.10">
    <property type="entry name" value="Tetratricopeptide repeat domain"/>
    <property type="match status" value="1"/>
</dbReference>
<proteinExistence type="predicted"/>
<evidence type="ECO:0000256" key="1">
    <source>
        <dbReference type="ARBA" id="ARBA00022741"/>
    </source>
</evidence>
<dbReference type="AlphaFoldDB" id="A0A4R8CK03"/>
<dbReference type="CDD" id="cd06170">
    <property type="entry name" value="LuxR_C_like"/>
    <property type="match status" value="1"/>
</dbReference>
<dbReference type="RefSeq" id="WP_134098870.1">
    <property type="nucleotide sequence ID" value="NZ_SODP01000001.1"/>
</dbReference>
<dbReference type="PANTHER" id="PTHR16305:SF35">
    <property type="entry name" value="TRANSCRIPTIONAL ACTIVATOR DOMAIN"/>
    <property type="match status" value="1"/>
</dbReference>
<dbReference type="PRINTS" id="PR00038">
    <property type="entry name" value="HTHLUXR"/>
</dbReference>
<feature type="domain" description="HTH luxR-type" evidence="3">
    <location>
        <begin position="911"/>
        <end position="976"/>
    </location>
</feature>
<dbReference type="PROSITE" id="PS00622">
    <property type="entry name" value="HTH_LUXR_1"/>
    <property type="match status" value="1"/>
</dbReference>